<gene>
    <name evidence="1" type="ORF">PPRIM_AZ9-3.1.T0130404</name>
</gene>
<proteinExistence type="predicted"/>
<evidence type="ECO:0000313" key="1">
    <source>
        <dbReference type="EMBL" id="CAD8049317.1"/>
    </source>
</evidence>
<name>A0A8S1K349_PARPR</name>
<comment type="caution">
    <text evidence="1">The sequence shown here is derived from an EMBL/GenBank/DDBJ whole genome shotgun (WGS) entry which is preliminary data.</text>
</comment>
<sequence length="165" mass="19429">MKQLDQRITALEQLIGDGDLVITETIYNQIQQMREICRQQNISSKLYKMAQLIYNYDLNYCYSALPSQSKIQLIMQSEKQLQEASSNLIKIIKYRKFVDFEPIIGLQEKINQILLLQTASKLAFKDDQIVVNQNNAMMLIDDFNRYQQQLEALVLINYELRQQVE</sequence>
<organism evidence="1 2">
    <name type="scientific">Paramecium primaurelia</name>
    <dbReference type="NCBI Taxonomy" id="5886"/>
    <lineage>
        <taxon>Eukaryota</taxon>
        <taxon>Sar</taxon>
        <taxon>Alveolata</taxon>
        <taxon>Ciliophora</taxon>
        <taxon>Intramacronucleata</taxon>
        <taxon>Oligohymenophorea</taxon>
        <taxon>Peniculida</taxon>
        <taxon>Parameciidae</taxon>
        <taxon>Paramecium</taxon>
    </lineage>
</organism>
<dbReference type="EMBL" id="CAJJDM010000010">
    <property type="protein sequence ID" value="CAD8049317.1"/>
    <property type="molecule type" value="Genomic_DNA"/>
</dbReference>
<reference evidence="1" key="1">
    <citation type="submission" date="2021-01" db="EMBL/GenBank/DDBJ databases">
        <authorList>
            <consortium name="Genoscope - CEA"/>
            <person name="William W."/>
        </authorList>
    </citation>
    <scope>NUCLEOTIDE SEQUENCE</scope>
</reference>
<keyword evidence="2" id="KW-1185">Reference proteome</keyword>
<dbReference type="Proteomes" id="UP000688137">
    <property type="component" value="Unassembled WGS sequence"/>
</dbReference>
<accession>A0A8S1K349</accession>
<dbReference type="AlphaFoldDB" id="A0A8S1K349"/>
<evidence type="ECO:0000313" key="2">
    <source>
        <dbReference type="Proteomes" id="UP000688137"/>
    </source>
</evidence>
<protein>
    <submittedName>
        <fullName evidence="1">Uncharacterized protein</fullName>
    </submittedName>
</protein>
<dbReference type="OMA" id="KIQLIMQ"/>